<keyword evidence="4" id="KW-0677">Repeat</keyword>
<keyword evidence="7" id="KW-1185">Reference proteome</keyword>
<dbReference type="GO" id="GO:0005737">
    <property type="term" value="C:cytoplasm"/>
    <property type="evidence" value="ECO:0007669"/>
    <property type="project" value="UniProtKB-SubCell"/>
</dbReference>
<dbReference type="Gene3D" id="3.80.10.10">
    <property type="entry name" value="Ribonuclease Inhibitor"/>
    <property type="match status" value="1"/>
</dbReference>
<reference evidence="6 7" key="1">
    <citation type="journal article" date="2018" name="Science">
        <title>The opium poppy genome and morphinan production.</title>
        <authorList>
            <person name="Guo L."/>
            <person name="Winzer T."/>
            <person name="Yang X."/>
            <person name="Li Y."/>
            <person name="Ning Z."/>
            <person name="He Z."/>
            <person name="Teodor R."/>
            <person name="Lu Y."/>
            <person name="Bowser T.A."/>
            <person name="Graham I.A."/>
            <person name="Ye K."/>
        </authorList>
    </citation>
    <scope>NUCLEOTIDE SEQUENCE [LARGE SCALE GENOMIC DNA]</scope>
    <source>
        <strain evidence="7">cv. HN1</strain>
        <tissue evidence="6">Leaves</tissue>
    </source>
</reference>
<dbReference type="PROSITE" id="PS51450">
    <property type="entry name" value="LRR"/>
    <property type="match status" value="1"/>
</dbReference>
<dbReference type="SUPFAM" id="SSF52058">
    <property type="entry name" value="L domain-like"/>
    <property type="match status" value="1"/>
</dbReference>
<evidence type="ECO:0000256" key="1">
    <source>
        <dbReference type="ARBA" id="ARBA00004496"/>
    </source>
</evidence>
<keyword evidence="3" id="KW-0433">Leucine-rich repeat</keyword>
<evidence type="ECO:0000256" key="3">
    <source>
        <dbReference type="ARBA" id="ARBA00022614"/>
    </source>
</evidence>
<dbReference type="SMART" id="SM00365">
    <property type="entry name" value="LRR_SD22"/>
    <property type="match status" value="5"/>
</dbReference>
<dbReference type="InterPro" id="IPR032675">
    <property type="entry name" value="LRR_dom_sf"/>
</dbReference>
<dbReference type="InterPro" id="IPR001611">
    <property type="entry name" value="Leu-rich_rpt"/>
</dbReference>
<dbReference type="FunFam" id="3.80.10.10:FF:000801">
    <property type="entry name" value="Outer arm dynein light chain 1"/>
    <property type="match status" value="1"/>
</dbReference>
<evidence type="ECO:0000313" key="7">
    <source>
        <dbReference type="Proteomes" id="UP000316621"/>
    </source>
</evidence>
<dbReference type="OrthoDB" id="7451790at2759"/>
<organism evidence="6 7">
    <name type="scientific">Papaver somniferum</name>
    <name type="common">Opium poppy</name>
    <dbReference type="NCBI Taxonomy" id="3469"/>
    <lineage>
        <taxon>Eukaryota</taxon>
        <taxon>Viridiplantae</taxon>
        <taxon>Streptophyta</taxon>
        <taxon>Embryophyta</taxon>
        <taxon>Tracheophyta</taxon>
        <taxon>Spermatophyta</taxon>
        <taxon>Magnoliopsida</taxon>
        <taxon>Ranunculales</taxon>
        <taxon>Papaveraceae</taxon>
        <taxon>Papaveroideae</taxon>
        <taxon>Papaver</taxon>
    </lineage>
</organism>
<dbReference type="InterPro" id="IPR025875">
    <property type="entry name" value="Leu-rich_rpt_4"/>
</dbReference>
<protein>
    <submittedName>
        <fullName evidence="6">Uncharacterized protein</fullName>
    </submittedName>
</protein>
<dbReference type="FunFam" id="3.80.10.10:FF:000502">
    <property type="entry name" value="Predicted protein"/>
    <property type="match status" value="1"/>
</dbReference>
<comment type="subcellular location">
    <subcellularLocation>
        <location evidence="1">Cytoplasm</location>
    </subcellularLocation>
</comment>
<evidence type="ECO:0000313" key="6">
    <source>
        <dbReference type="EMBL" id="RZC61440.1"/>
    </source>
</evidence>
<accession>A0A4Y7JN17</accession>
<dbReference type="PANTHER" id="PTHR15454">
    <property type="entry name" value="NISCHARIN RELATED"/>
    <property type="match status" value="1"/>
</dbReference>
<evidence type="ECO:0000256" key="5">
    <source>
        <dbReference type="SAM" id="MobiDB-lite"/>
    </source>
</evidence>
<dbReference type="Pfam" id="PF12799">
    <property type="entry name" value="LRR_4"/>
    <property type="match status" value="1"/>
</dbReference>
<keyword evidence="2" id="KW-0963">Cytoplasm</keyword>
<dbReference type="Proteomes" id="UP000316621">
    <property type="component" value="Chromosome 5"/>
</dbReference>
<dbReference type="STRING" id="3469.A0A4Y7JN17"/>
<dbReference type="Gramene" id="RZC61440">
    <property type="protein sequence ID" value="RZC61440"/>
    <property type="gene ID" value="C5167_023196"/>
</dbReference>
<dbReference type="AlphaFoldDB" id="A0A4Y7JN17"/>
<proteinExistence type="predicted"/>
<dbReference type="EMBL" id="CM010719">
    <property type="protein sequence ID" value="RZC61440.1"/>
    <property type="molecule type" value="Genomic_DNA"/>
</dbReference>
<evidence type="ECO:0000256" key="4">
    <source>
        <dbReference type="ARBA" id="ARBA00022737"/>
    </source>
</evidence>
<name>A0A4Y7JN17_PAPSO</name>
<evidence type="ECO:0000256" key="2">
    <source>
        <dbReference type="ARBA" id="ARBA00022490"/>
    </source>
</evidence>
<dbReference type="OMA" id="TNISMFH"/>
<feature type="region of interest" description="Disordered" evidence="5">
    <location>
        <begin position="568"/>
        <end position="588"/>
    </location>
</feature>
<dbReference type="PANTHER" id="PTHR15454:SF69">
    <property type="entry name" value="SERINE_THREONINE-PROTEIN KINASE 11-INTERACTING PROTEIN"/>
    <property type="match status" value="1"/>
</dbReference>
<sequence length="1110" mass="124520">MAIVTGDRYLDFLVKYVDKQAGLLLEGSIILKLNPVGLHYVQSRIEALEELEGLLSGAPVDYLRAYVSDLGDHRALEQLRRILRLLTSLKVVSVLPPQFRDPTPLSLLPFGGLRVLELRGCDLSTSAAKGLLELRHTLEKIICHNSTDALRHVFASRIVDIKDSQVWKKLTFVSCACNNLILMDESLQLLPVVETLDLSRNRFAKVDNLRKCVQLKHLDLGFNHLRTISSFAEVSSSIVKLVLRHNALTTLRGIENLKSLQGIDLSYNIISSFSELEIVASLPSLQSLWLEGNPICCSRWYRAQVFSLFSNIEKFELDDKEINTQEAWQRQIIIASRQMRPAAYGFYSPAKHHSQGEEIIRKGESSAYGKRKKMSRLASIADEEQRRLNALEGVEQDSLSCDSEILSRDENIVSDGEAEIIGLMNKVEFLKKERSVLWLREFKEWMMDQAPEGMVEKYRVAGLSSPGKENYIPNKSYHKHVGESSRYVSESQTSVVESTTNILESHNALADTSSGVNAYQYLHSVSKRPPESSVLGIGRDAPPMLRVEESDLKQGLLQSYSQEDLNFSEPSLTLGNDGVGGKPSGKPLAGIDALLESHSFTSTQPGSPPHYQENLLHRRQNLEEEFLQLSTESLSLASSDTETSCSDDHLCTSDKSLGEDEFLSDEELPNGMIDDHPKAFSHDRYWKGRHGAVHLNHLEPEHGQQVHTAEKLGNTTCVDTESDTYDEAECLVDKKGRRRTKKRVISLLEGGSAENNTGALSNSENGISDLRDLNLYGRAGLMSKSTTQNPLDDEFIKDYFHARVADAEVSETCLQHMPCDTVFEEDSRYKESEVTLVRSSENRLYVLLFDSASDGSGTIARVIGRHRLDDLQEVVVSIGLQALRVHFEVDVAYLFITRDIEKSKRLLSLIQVSDSTLPSNACSFTSLEQVQVESFDEHVCGGLKVSIFLYSMLLFWHNNTEEEELWLPRSVFVIEGYLLICTEDVIQLSCDTNTDDDDAESDISSFSSRYFSLDSRCSIGNILEMVIEPRDSKCVTLTLDNNLVSNKVFSSSATNPKKKKDVKKNPNDTGSQKIWKLKWFSEETLSKFVVLLKALYSGTSLTPLPVRCII</sequence>
<gene>
    <name evidence="6" type="ORF">C5167_023196</name>
</gene>